<evidence type="ECO:0000313" key="1">
    <source>
        <dbReference type="EMBL" id="KKK74352.1"/>
    </source>
</evidence>
<name>A0A0F8XZ65_9ZZZZ</name>
<feature type="non-terminal residue" evidence="1">
    <location>
        <position position="1"/>
    </location>
</feature>
<protein>
    <recommendedName>
        <fullName evidence="2">RiboL-PSP-HEPN domain-containing protein</fullName>
    </recommendedName>
</protein>
<proteinExistence type="predicted"/>
<dbReference type="AlphaFoldDB" id="A0A0F8XZ65"/>
<evidence type="ECO:0008006" key="2">
    <source>
        <dbReference type="Google" id="ProtNLM"/>
    </source>
</evidence>
<organism evidence="1">
    <name type="scientific">marine sediment metagenome</name>
    <dbReference type="NCBI Taxonomy" id="412755"/>
    <lineage>
        <taxon>unclassified sequences</taxon>
        <taxon>metagenomes</taxon>
        <taxon>ecological metagenomes</taxon>
    </lineage>
</organism>
<sequence>PIGRPEKFWLGALKPYKDKKVEELIQDSVRTYYQSFVTFNNTTDIAAVLENCEIDLTEVRKFYPVLDEMIQRRHKIVHHADREHRHQIIRDLDEAGNRGHHVAKSLSVKKVEQWVRYTERFVTKILDLMSDGEYGRQFNSSQQQL</sequence>
<accession>A0A0F8XZ65</accession>
<comment type="caution">
    <text evidence="1">The sequence shown here is derived from an EMBL/GenBank/DDBJ whole genome shotgun (WGS) entry which is preliminary data.</text>
</comment>
<reference evidence="1" key="1">
    <citation type="journal article" date="2015" name="Nature">
        <title>Complex archaea that bridge the gap between prokaryotes and eukaryotes.</title>
        <authorList>
            <person name="Spang A."/>
            <person name="Saw J.H."/>
            <person name="Jorgensen S.L."/>
            <person name="Zaremba-Niedzwiedzka K."/>
            <person name="Martijn J."/>
            <person name="Lind A.E."/>
            <person name="van Eijk R."/>
            <person name="Schleper C."/>
            <person name="Guy L."/>
            <person name="Ettema T.J."/>
        </authorList>
    </citation>
    <scope>NUCLEOTIDE SEQUENCE</scope>
</reference>
<dbReference type="EMBL" id="LAZR01056361">
    <property type="protein sequence ID" value="KKK74352.1"/>
    <property type="molecule type" value="Genomic_DNA"/>
</dbReference>
<gene>
    <name evidence="1" type="ORF">LCGC14_2884650</name>
</gene>